<evidence type="ECO:0000256" key="3">
    <source>
        <dbReference type="ARBA" id="ARBA00022989"/>
    </source>
</evidence>
<proteinExistence type="inferred from homology"/>
<name>A0A2J6PHT0_9HELO</name>
<organism evidence="8 9">
    <name type="scientific">Hyaloscypha hepaticicola</name>
    <dbReference type="NCBI Taxonomy" id="2082293"/>
    <lineage>
        <taxon>Eukaryota</taxon>
        <taxon>Fungi</taxon>
        <taxon>Dikarya</taxon>
        <taxon>Ascomycota</taxon>
        <taxon>Pezizomycotina</taxon>
        <taxon>Leotiomycetes</taxon>
        <taxon>Helotiales</taxon>
        <taxon>Hyaloscyphaceae</taxon>
        <taxon>Hyaloscypha</taxon>
    </lineage>
</organism>
<evidence type="ECO:0000256" key="4">
    <source>
        <dbReference type="ARBA" id="ARBA00023136"/>
    </source>
</evidence>
<comment type="subcellular location">
    <subcellularLocation>
        <location evidence="1">Membrane</location>
        <topology evidence="1">Multi-pass membrane protein</topology>
    </subcellularLocation>
</comment>
<dbReference type="PANTHER" id="PTHR33048:SF47">
    <property type="entry name" value="INTEGRAL MEMBRANE PROTEIN-RELATED"/>
    <property type="match status" value="1"/>
</dbReference>
<keyword evidence="4 6" id="KW-0472">Membrane</keyword>
<dbReference type="OrthoDB" id="5413793at2759"/>
<evidence type="ECO:0000259" key="7">
    <source>
        <dbReference type="Pfam" id="PF20684"/>
    </source>
</evidence>
<evidence type="ECO:0000256" key="1">
    <source>
        <dbReference type="ARBA" id="ARBA00004141"/>
    </source>
</evidence>
<comment type="similarity">
    <text evidence="5">Belongs to the SAT4 family.</text>
</comment>
<dbReference type="PANTHER" id="PTHR33048">
    <property type="entry name" value="PTH11-LIKE INTEGRAL MEMBRANE PROTEIN (AFU_ORTHOLOGUE AFUA_5G11245)"/>
    <property type="match status" value="1"/>
</dbReference>
<reference evidence="8 9" key="1">
    <citation type="submission" date="2016-05" db="EMBL/GenBank/DDBJ databases">
        <title>A degradative enzymes factory behind the ericoid mycorrhizal symbiosis.</title>
        <authorList>
            <consortium name="DOE Joint Genome Institute"/>
            <person name="Martino E."/>
            <person name="Morin E."/>
            <person name="Grelet G."/>
            <person name="Kuo A."/>
            <person name="Kohler A."/>
            <person name="Daghino S."/>
            <person name="Barry K."/>
            <person name="Choi C."/>
            <person name="Cichocki N."/>
            <person name="Clum A."/>
            <person name="Copeland A."/>
            <person name="Hainaut M."/>
            <person name="Haridas S."/>
            <person name="Labutti K."/>
            <person name="Lindquist E."/>
            <person name="Lipzen A."/>
            <person name="Khouja H.-R."/>
            <person name="Murat C."/>
            <person name="Ohm R."/>
            <person name="Olson A."/>
            <person name="Spatafora J."/>
            <person name="Veneault-Fourrey C."/>
            <person name="Henrissat B."/>
            <person name="Grigoriev I."/>
            <person name="Martin F."/>
            <person name="Perotto S."/>
        </authorList>
    </citation>
    <scope>NUCLEOTIDE SEQUENCE [LARGE SCALE GENOMIC DNA]</scope>
    <source>
        <strain evidence="8 9">UAMH 7357</strain>
    </source>
</reference>
<evidence type="ECO:0000313" key="9">
    <source>
        <dbReference type="Proteomes" id="UP000235672"/>
    </source>
</evidence>
<gene>
    <name evidence="8" type="ORF">NA56DRAFT_665364</name>
</gene>
<evidence type="ECO:0000256" key="2">
    <source>
        <dbReference type="ARBA" id="ARBA00022692"/>
    </source>
</evidence>
<feature type="transmembrane region" description="Helical" evidence="6">
    <location>
        <begin position="204"/>
        <end position="224"/>
    </location>
</feature>
<feature type="transmembrane region" description="Helical" evidence="6">
    <location>
        <begin position="120"/>
        <end position="141"/>
    </location>
</feature>
<protein>
    <recommendedName>
        <fullName evidence="7">Rhodopsin domain-containing protein</fullName>
    </recommendedName>
</protein>
<feature type="transmembrane region" description="Helical" evidence="6">
    <location>
        <begin position="12"/>
        <end position="30"/>
    </location>
</feature>
<keyword evidence="2 6" id="KW-0812">Transmembrane</keyword>
<feature type="transmembrane region" description="Helical" evidence="6">
    <location>
        <begin position="91"/>
        <end position="108"/>
    </location>
</feature>
<keyword evidence="9" id="KW-1185">Reference proteome</keyword>
<dbReference type="InterPro" id="IPR049326">
    <property type="entry name" value="Rhodopsin_dom_fungi"/>
</dbReference>
<evidence type="ECO:0000313" key="8">
    <source>
        <dbReference type="EMBL" id="PMD13598.1"/>
    </source>
</evidence>
<keyword evidence="3 6" id="KW-1133">Transmembrane helix</keyword>
<feature type="transmembrane region" description="Helical" evidence="6">
    <location>
        <begin position="169"/>
        <end position="192"/>
    </location>
</feature>
<dbReference type="Proteomes" id="UP000235672">
    <property type="component" value="Unassembled WGS sequence"/>
</dbReference>
<dbReference type="AlphaFoldDB" id="A0A2J6PHT0"/>
<dbReference type="InterPro" id="IPR052337">
    <property type="entry name" value="SAT4-like"/>
</dbReference>
<accession>A0A2J6PHT0</accession>
<dbReference type="Pfam" id="PF20684">
    <property type="entry name" value="Fung_rhodopsin"/>
    <property type="match status" value="1"/>
</dbReference>
<dbReference type="GO" id="GO:0016020">
    <property type="term" value="C:membrane"/>
    <property type="evidence" value="ECO:0007669"/>
    <property type="project" value="UniProtKB-SubCell"/>
</dbReference>
<evidence type="ECO:0000256" key="6">
    <source>
        <dbReference type="SAM" id="Phobius"/>
    </source>
</evidence>
<dbReference type="EMBL" id="KZ613529">
    <property type="protein sequence ID" value="PMD13598.1"/>
    <property type="molecule type" value="Genomic_DNA"/>
</dbReference>
<evidence type="ECO:0000256" key="5">
    <source>
        <dbReference type="ARBA" id="ARBA00038359"/>
    </source>
</evidence>
<sequence length="367" mass="40560">MTPIRGLISRDLNICLILFSSISVALRLYVRGFITKALGLDDAFSVAALVVLTAQSSLEIVEVSNGAGMHMVDIAPDRLQKFFSTLPTMELLYFIAMGFVRLSITCLLPRLSKERNIVYLTWGIGTAIVTMTTICFFVMLFECKHVPDLWNPQRPGAKCTSSKSQSDLFWAHASIGLVIDTLLFVIPLWIIYSKMMFSATKKRVLLLFSVGLLVIITGAVRLGIIVRTNFYIDTTYYMIKTTVLTDLEGHVGLWVGCWPTLQPLLRIARNRLGFSSTPHTASAAPISTMHIGKPKSQGYVQHGFKRADSLSDDASGKGIVGQMQRESDLEMNYFGSVTANPAQKGDDGRKGNMKGIVMTTDVVINHH</sequence>
<feature type="domain" description="Rhodopsin" evidence="7">
    <location>
        <begin position="26"/>
        <end position="266"/>
    </location>
</feature>